<name>A0A2I6SA75_9RHOO</name>
<dbReference type="OrthoDB" id="9802385at2"/>
<dbReference type="PANTHER" id="PTHR46246:SF1">
    <property type="entry name" value="GUANOSINE-3',5'-BIS(DIPHOSPHATE) 3'-PYROPHOSPHOHYDROLASE MESH1"/>
    <property type="match status" value="1"/>
</dbReference>
<protein>
    <recommendedName>
        <fullName evidence="3">HD domain-containing protein</fullName>
    </recommendedName>
</protein>
<dbReference type="SUPFAM" id="SSF109604">
    <property type="entry name" value="HD-domain/PDEase-like"/>
    <property type="match status" value="1"/>
</dbReference>
<dbReference type="Pfam" id="PF13328">
    <property type="entry name" value="HD_4"/>
    <property type="match status" value="1"/>
</dbReference>
<evidence type="ECO:0000313" key="2">
    <source>
        <dbReference type="Proteomes" id="UP000242205"/>
    </source>
</evidence>
<dbReference type="Proteomes" id="UP000242205">
    <property type="component" value="Chromosome"/>
</dbReference>
<dbReference type="PANTHER" id="PTHR46246">
    <property type="entry name" value="GUANOSINE-3',5'-BIS(DIPHOSPHATE) 3'-PYROPHOSPHOHYDROLASE MESH1"/>
    <property type="match status" value="1"/>
</dbReference>
<dbReference type="Gene3D" id="1.10.3210.10">
    <property type="entry name" value="Hypothetical protein af1432"/>
    <property type="match status" value="1"/>
</dbReference>
<reference evidence="1 2" key="1">
    <citation type="submission" date="2018-01" db="EMBL/GenBank/DDBJ databases">
        <authorList>
            <person name="Fu G.-Y."/>
        </authorList>
    </citation>
    <scope>NUCLEOTIDE SEQUENCE [LARGE SCALE GENOMIC DNA]</scope>
    <source>
        <strain evidence="1 2">SY39</strain>
    </source>
</reference>
<keyword evidence="2" id="KW-1185">Reference proteome</keyword>
<evidence type="ECO:0000313" key="1">
    <source>
        <dbReference type="EMBL" id="AUN96154.1"/>
    </source>
</evidence>
<dbReference type="AlphaFoldDB" id="A0A2I6SA75"/>
<accession>A0A2I6SA75</accession>
<evidence type="ECO:0008006" key="3">
    <source>
        <dbReference type="Google" id="ProtNLM"/>
    </source>
</evidence>
<organism evidence="1 2">
    <name type="scientific">Pseudazoarcus pumilus</name>
    <dbReference type="NCBI Taxonomy" id="2067960"/>
    <lineage>
        <taxon>Bacteria</taxon>
        <taxon>Pseudomonadati</taxon>
        <taxon>Pseudomonadota</taxon>
        <taxon>Betaproteobacteria</taxon>
        <taxon>Rhodocyclales</taxon>
        <taxon>Zoogloeaceae</taxon>
        <taxon>Pseudazoarcus</taxon>
    </lineage>
</organism>
<proteinExistence type="predicted"/>
<dbReference type="EMBL" id="CP025682">
    <property type="protein sequence ID" value="AUN96154.1"/>
    <property type="molecule type" value="Genomic_DNA"/>
</dbReference>
<sequence>MVHPVAVAELVATVEHTPQMLAAALLHDVLEDTRRTRAEVEATFGGEVATLVGWLTDVSRPEGGNRAARKALDRERIAKAPATAKTIKLADLIDNSSTILAYDRGFARIYLPEKALLLEVLREGDPVLWHRAKDLLEDGLRAGFVRSAR</sequence>
<dbReference type="GO" id="GO:0008893">
    <property type="term" value="F:guanosine-3',5'-bis(diphosphate) 3'-diphosphatase activity"/>
    <property type="evidence" value="ECO:0007669"/>
    <property type="project" value="TreeGrafter"/>
</dbReference>
<gene>
    <name evidence="1" type="ORF">C0099_15120</name>
</gene>
<dbReference type="InterPro" id="IPR052194">
    <property type="entry name" value="MESH1"/>
</dbReference>
<dbReference type="KEGG" id="atw:C0099_15120"/>